<organism evidence="3">
    <name type="scientific">Caenorhabditis remanei</name>
    <name type="common">Caenorhabditis vulgaris</name>
    <dbReference type="NCBI Taxonomy" id="31234"/>
    <lineage>
        <taxon>Eukaryota</taxon>
        <taxon>Metazoa</taxon>
        <taxon>Ecdysozoa</taxon>
        <taxon>Nematoda</taxon>
        <taxon>Chromadorea</taxon>
        <taxon>Rhabditida</taxon>
        <taxon>Rhabditina</taxon>
        <taxon>Rhabditomorpha</taxon>
        <taxon>Rhabditoidea</taxon>
        <taxon>Rhabditidae</taxon>
        <taxon>Peloderinae</taxon>
        <taxon>Caenorhabditis</taxon>
    </lineage>
</organism>
<proteinExistence type="predicted"/>
<protein>
    <submittedName>
        <fullName evidence="2">Uncharacterized protein</fullName>
    </submittedName>
</protein>
<dbReference type="Proteomes" id="UP000008281">
    <property type="component" value="Unassembled WGS sequence"/>
</dbReference>
<dbReference type="EMBL" id="DS268571">
    <property type="protein sequence ID" value="EFO90957.1"/>
    <property type="molecule type" value="Genomic_DNA"/>
</dbReference>
<sequence length="188" mass="22643">MSTMTREEEDELLMEEDDDPLGTIMPVEEEEPASKVIMPRIPKKKPRSDLEKKLDEAQKAIDRRKEEQKKKDEVLRAGQAKLAAEAARRAERRKMHNQNYQRGRRVASRNQNRFDYTPPVQRIQMPRNLRDELLDRLHDTFVGRWMEPEIQRNRDDSPPNRGGMSWEDRRDRRERGVEEEDERRRVRR</sequence>
<evidence type="ECO:0000313" key="2">
    <source>
        <dbReference type="EMBL" id="EFO90957.1"/>
    </source>
</evidence>
<feature type="compositionally biased region" description="Acidic residues" evidence="1">
    <location>
        <begin position="7"/>
        <end position="20"/>
    </location>
</feature>
<feature type="region of interest" description="Disordered" evidence="1">
    <location>
        <begin position="145"/>
        <end position="188"/>
    </location>
</feature>
<name>E3NA65_CAERE</name>
<dbReference type="HOGENOM" id="CLU_1442343_0_0_1"/>
<feature type="compositionally biased region" description="Basic and acidic residues" evidence="1">
    <location>
        <begin position="145"/>
        <end position="158"/>
    </location>
</feature>
<feature type="compositionally biased region" description="Basic and acidic residues" evidence="1">
    <location>
        <begin position="166"/>
        <end position="176"/>
    </location>
</feature>
<evidence type="ECO:0000313" key="3">
    <source>
        <dbReference type="Proteomes" id="UP000008281"/>
    </source>
</evidence>
<accession>E3NA65</accession>
<dbReference type="AlphaFoldDB" id="E3NA65"/>
<dbReference type="InParanoid" id="E3NA65"/>
<feature type="compositionally biased region" description="Basic residues" evidence="1">
    <location>
        <begin position="90"/>
        <end position="107"/>
    </location>
</feature>
<reference evidence="2" key="1">
    <citation type="submission" date="2007-07" db="EMBL/GenBank/DDBJ databases">
        <title>PCAP assembly of the Caenorhabditis remanei genome.</title>
        <authorList>
            <consortium name="The Caenorhabditis remanei Sequencing Consortium"/>
            <person name="Wilson R.K."/>
        </authorList>
    </citation>
    <scope>NUCLEOTIDE SEQUENCE [LARGE SCALE GENOMIC DNA]</scope>
    <source>
        <strain evidence="2">PB4641</strain>
    </source>
</reference>
<keyword evidence="3" id="KW-1185">Reference proteome</keyword>
<feature type="compositionally biased region" description="Basic and acidic residues" evidence="1">
    <location>
        <begin position="47"/>
        <end position="75"/>
    </location>
</feature>
<feature type="region of interest" description="Disordered" evidence="1">
    <location>
        <begin position="1"/>
        <end position="123"/>
    </location>
</feature>
<gene>
    <name evidence="2" type="ORF">CRE_29045</name>
</gene>
<evidence type="ECO:0000256" key="1">
    <source>
        <dbReference type="SAM" id="MobiDB-lite"/>
    </source>
</evidence>
<feature type="compositionally biased region" description="Low complexity" evidence="1">
    <location>
        <begin position="76"/>
        <end position="85"/>
    </location>
</feature>